<dbReference type="InterPro" id="IPR012480">
    <property type="entry name" value="Hepar_II_III_C"/>
</dbReference>
<keyword evidence="3" id="KW-1185">Reference proteome</keyword>
<dbReference type="EMBL" id="BAABCY010000086">
    <property type="protein sequence ID" value="GAA3580684.1"/>
    <property type="molecule type" value="Genomic_DNA"/>
</dbReference>
<evidence type="ECO:0000259" key="1">
    <source>
        <dbReference type="Pfam" id="PF07940"/>
    </source>
</evidence>
<accession>A0ABP6YEA0</accession>
<dbReference type="Pfam" id="PF07940">
    <property type="entry name" value="Hepar_II_III_C"/>
    <property type="match status" value="1"/>
</dbReference>
<name>A0ABP6YEA0_9FLAO</name>
<dbReference type="Gene3D" id="2.70.98.70">
    <property type="match status" value="1"/>
</dbReference>
<sequence>MADRAVKVFHHGKVQNNQQLMDTAKKVMEYYDPIGEITSNKFGDMYSSLTGIFDFDFLKSYMQESVSKDEVWFPDLELLCTSQMIKGKRLFLSVLGGHNAQSHNHNDVGNYTIFVNGEPAIIDVGVEQYTKKSFSSQRYDIWTMQSAYHNLPTINGTMQKDGLQYRTHDVIKSKNALKMNIEAAYPEEAKIKSWVRSFKTSKAGILISDVYKLEQNLKGIVLNNITPLEIKNVQRGVVELSRNEEKVLYIKYDPEQLQLRTEEIVLTDDKLKSEWKQDKLYRIQLIVKNNDPEGEIRIKYY</sequence>
<protein>
    <recommendedName>
        <fullName evidence="1">Heparinase II/III-like C-terminal domain-containing protein</fullName>
    </recommendedName>
</protein>
<comment type="caution">
    <text evidence="2">The sequence shown here is derived from an EMBL/GenBank/DDBJ whole genome shotgun (WGS) entry which is preliminary data.</text>
</comment>
<dbReference type="RefSeq" id="WP_345007364.1">
    <property type="nucleotide sequence ID" value="NZ_BAABCY010000086.1"/>
</dbReference>
<proteinExistence type="predicted"/>
<organism evidence="2 3">
    <name type="scientific">Snuella lapsa</name>
    <dbReference type="NCBI Taxonomy" id="870481"/>
    <lineage>
        <taxon>Bacteria</taxon>
        <taxon>Pseudomonadati</taxon>
        <taxon>Bacteroidota</taxon>
        <taxon>Flavobacteriia</taxon>
        <taxon>Flavobacteriales</taxon>
        <taxon>Flavobacteriaceae</taxon>
        <taxon>Snuella</taxon>
    </lineage>
</organism>
<reference evidence="3" key="1">
    <citation type="journal article" date="2019" name="Int. J. Syst. Evol. Microbiol.">
        <title>The Global Catalogue of Microorganisms (GCM) 10K type strain sequencing project: providing services to taxonomists for standard genome sequencing and annotation.</title>
        <authorList>
            <consortium name="The Broad Institute Genomics Platform"/>
            <consortium name="The Broad Institute Genome Sequencing Center for Infectious Disease"/>
            <person name="Wu L."/>
            <person name="Ma J."/>
        </authorList>
    </citation>
    <scope>NUCLEOTIDE SEQUENCE [LARGE SCALE GENOMIC DNA]</scope>
    <source>
        <strain evidence="3">JCM 17111</strain>
    </source>
</reference>
<dbReference type="Proteomes" id="UP001500954">
    <property type="component" value="Unassembled WGS sequence"/>
</dbReference>
<feature type="domain" description="Heparinase II/III-like C-terminal" evidence="1">
    <location>
        <begin position="95"/>
        <end position="159"/>
    </location>
</feature>
<evidence type="ECO:0000313" key="2">
    <source>
        <dbReference type="EMBL" id="GAA3580684.1"/>
    </source>
</evidence>
<evidence type="ECO:0000313" key="3">
    <source>
        <dbReference type="Proteomes" id="UP001500954"/>
    </source>
</evidence>
<gene>
    <name evidence="2" type="ORF">GCM10022395_31400</name>
</gene>